<feature type="coiled-coil region" evidence="1">
    <location>
        <begin position="53"/>
        <end position="87"/>
    </location>
</feature>
<dbReference type="AlphaFoldDB" id="A0A1H1KKR0"/>
<organism evidence="2 3">
    <name type="scientific">Paraburkholderia tuberum</name>
    <dbReference type="NCBI Taxonomy" id="157910"/>
    <lineage>
        <taxon>Bacteria</taxon>
        <taxon>Pseudomonadati</taxon>
        <taxon>Pseudomonadota</taxon>
        <taxon>Betaproteobacteria</taxon>
        <taxon>Burkholderiales</taxon>
        <taxon>Burkholderiaceae</taxon>
        <taxon>Paraburkholderia</taxon>
    </lineage>
</organism>
<proteinExistence type="predicted"/>
<accession>A0A1H1KKR0</accession>
<protein>
    <submittedName>
        <fullName evidence="2">Uncharacterized protein</fullName>
    </submittedName>
</protein>
<dbReference type="EMBL" id="FNKX01000005">
    <property type="protein sequence ID" value="SDR62826.1"/>
    <property type="molecule type" value="Genomic_DNA"/>
</dbReference>
<gene>
    <name evidence="2" type="ORF">SAMN05445850_8452</name>
</gene>
<dbReference type="Proteomes" id="UP000199365">
    <property type="component" value="Unassembled WGS sequence"/>
</dbReference>
<dbReference type="STRING" id="157910.SAMN05445850_8452"/>
<evidence type="ECO:0000313" key="3">
    <source>
        <dbReference type="Proteomes" id="UP000199365"/>
    </source>
</evidence>
<keyword evidence="1" id="KW-0175">Coiled coil</keyword>
<evidence type="ECO:0000256" key="1">
    <source>
        <dbReference type="SAM" id="Coils"/>
    </source>
</evidence>
<sequence length="103" mass="11457">MSSVIPFARLRVTTDNRTHRPGECAHHNIKLDPRGGIVTCRDCGASLSPFWALTMLAEQYELALNHARRLEDRLACADSRILELSAELDGQTRTKGRLKPAST</sequence>
<dbReference type="RefSeq" id="WP_244145061.1">
    <property type="nucleotide sequence ID" value="NZ_FNKX01000005.1"/>
</dbReference>
<keyword evidence="3" id="KW-1185">Reference proteome</keyword>
<name>A0A1H1KKR0_9BURK</name>
<reference evidence="3" key="1">
    <citation type="submission" date="2016-10" db="EMBL/GenBank/DDBJ databases">
        <authorList>
            <person name="Varghese N."/>
            <person name="Submissions S."/>
        </authorList>
    </citation>
    <scope>NUCLEOTIDE SEQUENCE [LARGE SCALE GENOMIC DNA]</scope>
    <source>
        <strain evidence="3">DUS833</strain>
    </source>
</reference>
<evidence type="ECO:0000313" key="2">
    <source>
        <dbReference type="EMBL" id="SDR62826.1"/>
    </source>
</evidence>